<feature type="transmembrane region" description="Helical" evidence="7">
    <location>
        <begin position="171"/>
        <end position="190"/>
    </location>
</feature>
<evidence type="ECO:0000256" key="6">
    <source>
        <dbReference type="SAM" id="MobiDB-lite"/>
    </source>
</evidence>
<dbReference type="PANTHER" id="PTHR36506:SF1">
    <property type="entry name" value="PREFLAGELLIN PEPTIDASE"/>
    <property type="match status" value="1"/>
</dbReference>
<protein>
    <recommendedName>
        <fullName evidence="10">Preflagellin peptidase C-terminal domain-containing protein</fullName>
    </recommendedName>
</protein>
<feature type="transmembrane region" description="Helical" evidence="7">
    <location>
        <begin position="141"/>
        <end position="159"/>
    </location>
</feature>
<keyword evidence="5 7" id="KW-0472">Membrane</keyword>
<evidence type="ECO:0000256" key="4">
    <source>
        <dbReference type="ARBA" id="ARBA00022989"/>
    </source>
</evidence>
<proteinExistence type="predicted"/>
<evidence type="ECO:0000256" key="3">
    <source>
        <dbReference type="ARBA" id="ARBA00022692"/>
    </source>
</evidence>
<dbReference type="Proteomes" id="UP000589516">
    <property type="component" value="Unassembled WGS sequence"/>
</dbReference>
<gene>
    <name evidence="8" type="ORF">EYQ16_05470</name>
</gene>
<evidence type="ECO:0000313" key="9">
    <source>
        <dbReference type="Proteomes" id="UP000589516"/>
    </source>
</evidence>
<dbReference type="InterPro" id="IPR052218">
    <property type="entry name" value="Preflagellin_Peptidase"/>
</dbReference>
<feature type="region of interest" description="Disordered" evidence="6">
    <location>
        <begin position="1"/>
        <end position="40"/>
    </location>
</feature>
<organism evidence="8 9">
    <name type="scientific">Marine Group III euryarchaeote</name>
    <dbReference type="NCBI Taxonomy" id="2173149"/>
    <lineage>
        <taxon>Archaea</taxon>
        <taxon>Methanobacteriati</taxon>
        <taxon>Thermoplasmatota</taxon>
        <taxon>Thermoplasmata</taxon>
        <taxon>Candidatus Thermoprofundales</taxon>
    </lineage>
</organism>
<name>A0A7C8DDM6_9ARCH</name>
<feature type="transmembrane region" description="Helical" evidence="7">
    <location>
        <begin position="327"/>
        <end position="346"/>
    </location>
</feature>
<comment type="caution">
    <text evidence="8">The sequence shown here is derived from an EMBL/GenBank/DDBJ whole genome shotgun (WGS) entry which is preliminary data.</text>
</comment>
<evidence type="ECO:0008006" key="10">
    <source>
        <dbReference type="Google" id="ProtNLM"/>
    </source>
</evidence>
<feature type="transmembrane region" description="Helical" evidence="7">
    <location>
        <begin position="111"/>
        <end position="129"/>
    </location>
</feature>
<evidence type="ECO:0000256" key="1">
    <source>
        <dbReference type="ARBA" id="ARBA00004651"/>
    </source>
</evidence>
<feature type="compositionally biased region" description="Polar residues" evidence="6">
    <location>
        <begin position="15"/>
        <end position="33"/>
    </location>
</feature>
<keyword evidence="3 7" id="KW-0812">Transmembrane</keyword>
<evidence type="ECO:0000256" key="2">
    <source>
        <dbReference type="ARBA" id="ARBA00022475"/>
    </source>
</evidence>
<dbReference type="AlphaFoldDB" id="A0A7C8DDM6"/>
<evidence type="ECO:0000313" key="8">
    <source>
        <dbReference type="EMBL" id="HIG63944.1"/>
    </source>
</evidence>
<reference evidence="9" key="1">
    <citation type="journal article" date="2019" name="bioRxiv">
        <title>Genome diversification in globally distributed novel marine Proteobacteria is linked to environmental adaptation.</title>
        <authorList>
            <person name="Zhou Z."/>
            <person name="Tran P.Q."/>
            <person name="Kieft K."/>
            <person name="Anantharaman K."/>
        </authorList>
    </citation>
    <scope>NUCLEOTIDE SEQUENCE [LARGE SCALE GENOMIC DNA]</scope>
</reference>
<feature type="transmembrane region" description="Helical" evidence="7">
    <location>
        <begin position="202"/>
        <end position="223"/>
    </location>
</feature>
<sequence>MKSRRLVRNADQPPRRSTFSAGYSFRNSSPGRNRSCRSTRSHHMVRYLTPPYSRTVEPLDGIRLAIGAAALGYGAWSDWQTRRVPDRTWQIAGGAGLALLAAELWQAQASAGTWGLALAVGVLFWYSQIDDEAIYGRELTAWRAAQVAGVAGMGYFALFEGWDALLASSQAVDLVAALALMVMMYGWYYFGPTIGGADVKALLTVAVLVPFAPDAGATLYAFGDQGFPFPWVVFMNSLLLYLAIPVGLLAWNIAHGDLEKPWLQALLGVRMPLAQARDSYVWPMTRVVGGRTVLAPMVQRGLDLPAEWDALDVADIERPWVSLKIPYIIPLFGAFLLAAFVGDLFSELLVAPLGELFQ</sequence>
<keyword evidence="4 7" id="KW-1133">Transmembrane helix</keyword>
<dbReference type="Gene3D" id="1.20.120.1220">
    <property type="match status" value="2"/>
</dbReference>
<evidence type="ECO:0000256" key="7">
    <source>
        <dbReference type="SAM" id="Phobius"/>
    </source>
</evidence>
<evidence type="ECO:0000256" key="5">
    <source>
        <dbReference type="ARBA" id="ARBA00023136"/>
    </source>
</evidence>
<dbReference type="GO" id="GO:0005886">
    <property type="term" value="C:plasma membrane"/>
    <property type="evidence" value="ECO:0007669"/>
    <property type="project" value="UniProtKB-SubCell"/>
</dbReference>
<dbReference type="EMBL" id="DUAV01000034">
    <property type="protein sequence ID" value="HIG63944.1"/>
    <property type="molecule type" value="Genomic_DNA"/>
</dbReference>
<dbReference type="PANTHER" id="PTHR36506">
    <property type="entry name" value="PREFLAGELLIN PEPTIDASE"/>
    <property type="match status" value="1"/>
</dbReference>
<accession>A0A7C8DDM6</accession>
<comment type="subcellular location">
    <subcellularLocation>
        <location evidence="1">Cell membrane</location>
        <topology evidence="1">Multi-pass membrane protein</topology>
    </subcellularLocation>
</comment>
<keyword evidence="2" id="KW-1003">Cell membrane</keyword>
<feature type="transmembrane region" description="Helical" evidence="7">
    <location>
        <begin position="229"/>
        <end position="251"/>
    </location>
</feature>